<keyword evidence="3 6" id="KW-1133">Transmembrane helix</keyword>
<evidence type="ECO:0000313" key="9">
    <source>
        <dbReference type="Proteomes" id="UP000547879"/>
    </source>
</evidence>
<evidence type="ECO:0000256" key="3">
    <source>
        <dbReference type="ARBA" id="ARBA00022989"/>
    </source>
</evidence>
<evidence type="ECO:0000256" key="1">
    <source>
        <dbReference type="ARBA" id="ARBA00004167"/>
    </source>
</evidence>
<feature type="transmembrane region" description="Helical" evidence="6">
    <location>
        <begin position="17"/>
        <end position="39"/>
    </location>
</feature>
<feature type="compositionally biased region" description="Basic and acidic residues" evidence="5">
    <location>
        <begin position="169"/>
        <end position="181"/>
    </location>
</feature>
<dbReference type="InterPro" id="IPR006260">
    <property type="entry name" value="TonB/TolA_C"/>
</dbReference>
<reference evidence="8 9" key="1">
    <citation type="submission" date="2020-08" db="EMBL/GenBank/DDBJ databases">
        <title>Genomic Encyclopedia of Type Strains, Phase IV (KMG-IV): sequencing the most valuable type-strain genomes for metagenomic binning, comparative biology and taxonomic classification.</title>
        <authorList>
            <person name="Goeker M."/>
        </authorList>
    </citation>
    <scope>NUCLEOTIDE SEQUENCE [LARGE SCALE GENOMIC DNA]</scope>
    <source>
        <strain evidence="8 9">DSM 100734</strain>
    </source>
</reference>
<proteinExistence type="predicted"/>
<dbReference type="InterPro" id="IPR037682">
    <property type="entry name" value="TonB_C"/>
</dbReference>
<name>A0A7W9Y766_9HYPH</name>
<evidence type="ECO:0000256" key="6">
    <source>
        <dbReference type="SAM" id="Phobius"/>
    </source>
</evidence>
<dbReference type="EMBL" id="JACHEG010000002">
    <property type="protein sequence ID" value="MBB6163232.1"/>
    <property type="molecule type" value="Genomic_DNA"/>
</dbReference>
<organism evidence="8 9">
    <name type="scientific">Rhizobium wenxiniae</name>
    <dbReference type="NCBI Taxonomy" id="1737357"/>
    <lineage>
        <taxon>Bacteria</taxon>
        <taxon>Pseudomonadati</taxon>
        <taxon>Pseudomonadota</taxon>
        <taxon>Alphaproteobacteria</taxon>
        <taxon>Hyphomicrobiales</taxon>
        <taxon>Rhizobiaceae</taxon>
        <taxon>Rhizobium/Agrobacterium group</taxon>
        <taxon>Rhizobium</taxon>
    </lineage>
</organism>
<keyword evidence="2 6" id="KW-0812">Transmembrane</keyword>
<feature type="compositionally biased region" description="Basic and acidic residues" evidence="5">
    <location>
        <begin position="79"/>
        <end position="92"/>
    </location>
</feature>
<evidence type="ECO:0000259" key="7">
    <source>
        <dbReference type="PROSITE" id="PS52015"/>
    </source>
</evidence>
<accession>A0A7W9Y766</accession>
<dbReference type="PROSITE" id="PS52015">
    <property type="entry name" value="TONB_CTD"/>
    <property type="match status" value="1"/>
</dbReference>
<sequence>MNPAAPYRSRVQKIGEISLWAGAGAFVLTAHIAAAALLMQEEPIVDADSSPPAAIMIELAPEPEAVNTEEEQISPDSTDSEKVESEQLKPIEEVQQEPEPIPDPVEPPPEEVVKEEPTPPEPEIAQPQPEPPPEPIEEPDPLEEQMTAALDNVEVPLPVVRPPPPPPEIAEKPEPKKEPKKVERRKPQQQQAQKELAQAKAQVQQSDRNAASQSSTGSVATSSVPPARWLTRVRAKIARSARRCPGGDKGVVMVNFSFDNGGNIGRVSVSRSSGNAQIDDYMASAIRRASPIPVPPAGVASTLTQLVECK</sequence>
<dbReference type="GO" id="GO:0016020">
    <property type="term" value="C:membrane"/>
    <property type="evidence" value="ECO:0007669"/>
    <property type="project" value="UniProtKB-SubCell"/>
</dbReference>
<dbReference type="Pfam" id="PF13103">
    <property type="entry name" value="TonB_2"/>
    <property type="match status" value="1"/>
</dbReference>
<feature type="domain" description="TonB C-terminal" evidence="7">
    <location>
        <begin position="224"/>
        <end position="310"/>
    </location>
</feature>
<keyword evidence="9" id="KW-1185">Reference proteome</keyword>
<dbReference type="Proteomes" id="UP000547879">
    <property type="component" value="Unassembled WGS sequence"/>
</dbReference>
<evidence type="ECO:0000313" key="8">
    <source>
        <dbReference type="EMBL" id="MBB6163232.1"/>
    </source>
</evidence>
<dbReference type="NCBIfam" id="TIGR01352">
    <property type="entry name" value="tonB_Cterm"/>
    <property type="match status" value="1"/>
</dbReference>
<comment type="subcellular location">
    <subcellularLocation>
        <location evidence="1">Membrane</location>
        <topology evidence="1">Single-pass membrane protein</topology>
    </subcellularLocation>
</comment>
<dbReference type="Gene3D" id="3.30.1150.10">
    <property type="match status" value="1"/>
</dbReference>
<dbReference type="GO" id="GO:0055085">
    <property type="term" value="P:transmembrane transport"/>
    <property type="evidence" value="ECO:0007669"/>
    <property type="project" value="InterPro"/>
</dbReference>
<dbReference type="RefSeq" id="WP_183992971.1">
    <property type="nucleotide sequence ID" value="NZ_BMHW01000002.1"/>
</dbReference>
<evidence type="ECO:0000256" key="5">
    <source>
        <dbReference type="SAM" id="MobiDB-lite"/>
    </source>
</evidence>
<dbReference type="SUPFAM" id="SSF74653">
    <property type="entry name" value="TolA/TonB C-terminal domain"/>
    <property type="match status" value="1"/>
</dbReference>
<evidence type="ECO:0000256" key="2">
    <source>
        <dbReference type="ARBA" id="ARBA00022692"/>
    </source>
</evidence>
<dbReference type="AlphaFoldDB" id="A0A7W9Y766"/>
<evidence type="ECO:0000256" key="4">
    <source>
        <dbReference type="ARBA" id="ARBA00023136"/>
    </source>
</evidence>
<feature type="compositionally biased region" description="Pro residues" evidence="5">
    <location>
        <begin position="159"/>
        <end position="168"/>
    </location>
</feature>
<feature type="compositionally biased region" description="Low complexity" evidence="5">
    <location>
        <begin position="188"/>
        <end position="224"/>
    </location>
</feature>
<keyword evidence="4 6" id="KW-0472">Membrane</keyword>
<gene>
    <name evidence="8" type="ORF">HNQ72_003050</name>
</gene>
<feature type="region of interest" description="Disordered" evidence="5">
    <location>
        <begin position="62"/>
        <end position="224"/>
    </location>
</feature>
<comment type="caution">
    <text evidence="8">The sequence shown here is derived from an EMBL/GenBank/DDBJ whole genome shotgun (WGS) entry which is preliminary data.</text>
</comment>
<protein>
    <submittedName>
        <fullName evidence="8">Protein TonB</fullName>
    </submittedName>
</protein>